<dbReference type="PROSITE" id="PS50082">
    <property type="entry name" value="WD_REPEATS_2"/>
    <property type="match status" value="3"/>
</dbReference>
<dbReference type="EMBL" id="KK207909">
    <property type="protein sequence ID" value="EZF49130.1"/>
    <property type="molecule type" value="Genomic_DNA"/>
</dbReference>
<comment type="subcellular location">
    <subcellularLocation>
        <location evidence="1">Nucleus</location>
        <location evidence="1">Nucleolus</location>
    </subcellularLocation>
</comment>
<keyword evidence="4" id="KW-0677">Repeat</keyword>
<dbReference type="GO" id="GO:0005730">
    <property type="term" value="C:nucleolus"/>
    <property type="evidence" value="ECO:0007669"/>
    <property type="project" value="UniProtKB-SubCell"/>
</dbReference>
<dbReference type="Pfam" id="PF09384">
    <property type="entry name" value="UTP15_C"/>
    <property type="match status" value="1"/>
</dbReference>
<dbReference type="Gene3D" id="2.130.10.10">
    <property type="entry name" value="YVTN repeat-like/Quinoprotein amine dehydrogenase"/>
    <property type="match status" value="2"/>
</dbReference>
<keyword evidence="5" id="KW-0539">Nucleus</keyword>
<dbReference type="InterPro" id="IPR020472">
    <property type="entry name" value="WD40_PAC1"/>
</dbReference>
<protein>
    <recommendedName>
        <fullName evidence="8">U3 small nucleolar RNA-associated protein 15 C-terminal domain-containing protein</fullName>
    </recommendedName>
</protein>
<dbReference type="InterPro" id="IPR019775">
    <property type="entry name" value="WD40_repeat_CS"/>
</dbReference>
<reference evidence="9" key="1">
    <citation type="submission" date="2014-02" db="EMBL/GenBank/DDBJ databases">
        <title>The Genome Sequence of Trichophyton rubrum (morphotype fischeri) CBS 288.86.</title>
        <authorList>
            <consortium name="The Broad Institute Genomics Platform"/>
            <person name="Cuomo C.A."/>
            <person name="White T.C."/>
            <person name="Graser Y."/>
            <person name="Martinez-Rossi N."/>
            <person name="Heitman J."/>
            <person name="Young S.K."/>
            <person name="Zeng Q."/>
            <person name="Gargeya S."/>
            <person name="Abouelleil A."/>
            <person name="Alvarado L."/>
            <person name="Chapman S.B."/>
            <person name="Gainer-Dewar J."/>
            <person name="Goldberg J."/>
            <person name="Griggs A."/>
            <person name="Gujja S."/>
            <person name="Hansen M."/>
            <person name="Howarth C."/>
            <person name="Imamovic A."/>
            <person name="Larimer J."/>
            <person name="Martinez D."/>
            <person name="Murphy C."/>
            <person name="Pearson M.D."/>
            <person name="Persinoti G."/>
            <person name="Poon T."/>
            <person name="Priest M."/>
            <person name="Roberts A.D."/>
            <person name="Saif S."/>
            <person name="Shea T.D."/>
            <person name="Sykes S.N."/>
            <person name="Wortman J."/>
            <person name="Nusbaum C."/>
            <person name="Birren B."/>
        </authorList>
    </citation>
    <scope>NUCLEOTIDE SEQUENCE [LARGE SCALE GENOMIC DNA]</scope>
    <source>
        <strain evidence="9">CBS 288.86</strain>
    </source>
</reference>
<dbReference type="InterPro" id="IPR036322">
    <property type="entry name" value="WD40_repeat_dom_sf"/>
</dbReference>
<dbReference type="PRINTS" id="PR00320">
    <property type="entry name" value="GPROTEINBRPT"/>
</dbReference>
<dbReference type="OrthoDB" id="431715at2759"/>
<dbReference type="HOGENOM" id="CLU_021102_2_1_1"/>
<evidence type="ECO:0000256" key="6">
    <source>
        <dbReference type="PROSITE-ProRule" id="PRU00221"/>
    </source>
</evidence>
<evidence type="ECO:0000259" key="8">
    <source>
        <dbReference type="Pfam" id="PF09384"/>
    </source>
</evidence>
<evidence type="ECO:0000313" key="9">
    <source>
        <dbReference type="EMBL" id="EZF49130.1"/>
    </source>
</evidence>
<evidence type="ECO:0000256" key="5">
    <source>
        <dbReference type="ARBA" id="ARBA00023242"/>
    </source>
</evidence>
<dbReference type="InterPro" id="IPR015943">
    <property type="entry name" value="WD40/YVTN_repeat-like_dom_sf"/>
</dbReference>
<feature type="repeat" description="WD" evidence="6">
    <location>
        <begin position="133"/>
        <end position="175"/>
    </location>
</feature>
<feature type="coiled-coil region" evidence="7">
    <location>
        <begin position="351"/>
        <end position="378"/>
    </location>
</feature>
<dbReference type="SUPFAM" id="SSF50978">
    <property type="entry name" value="WD40 repeat-like"/>
    <property type="match status" value="1"/>
</dbReference>
<gene>
    <name evidence="9" type="ORF">H103_07251</name>
</gene>
<accession>A0A022VSU9</accession>
<dbReference type="InterPro" id="IPR018983">
    <property type="entry name" value="U3_snoRNA-assocProt_15_C"/>
</dbReference>
<dbReference type="PROSITE" id="PS50294">
    <property type="entry name" value="WD_REPEATS_REGION"/>
    <property type="match status" value="2"/>
</dbReference>
<proteinExistence type="predicted"/>
<evidence type="ECO:0000256" key="3">
    <source>
        <dbReference type="ARBA" id="ARBA00022574"/>
    </source>
</evidence>
<evidence type="ECO:0000256" key="7">
    <source>
        <dbReference type="SAM" id="Coils"/>
    </source>
</evidence>
<evidence type="ECO:0000256" key="2">
    <source>
        <dbReference type="ARBA" id="ARBA00022552"/>
    </source>
</evidence>
<keyword evidence="3 6" id="KW-0853">WD repeat</keyword>
<dbReference type="AlphaFoldDB" id="A0A022VSU9"/>
<evidence type="ECO:0000256" key="1">
    <source>
        <dbReference type="ARBA" id="ARBA00004604"/>
    </source>
</evidence>
<dbReference type="FunFam" id="2.130.10.10:FF:000867">
    <property type="entry name" value="Small nucleolar ribonucleoprotein complex subunit Utp15, putative"/>
    <property type="match status" value="1"/>
</dbReference>
<dbReference type="PROSITE" id="PS00678">
    <property type="entry name" value="WD_REPEATS_1"/>
    <property type="match status" value="2"/>
</dbReference>
<feature type="repeat" description="WD" evidence="6">
    <location>
        <begin position="262"/>
        <end position="294"/>
    </location>
</feature>
<dbReference type="GO" id="GO:0045943">
    <property type="term" value="P:positive regulation of transcription by RNA polymerase I"/>
    <property type="evidence" value="ECO:0007669"/>
    <property type="project" value="TreeGrafter"/>
</dbReference>
<keyword evidence="2" id="KW-0698">rRNA processing</keyword>
<feature type="repeat" description="WD" evidence="6">
    <location>
        <begin position="176"/>
        <end position="220"/>
    </location>
</feature>
<sequence>MAAPVLPLPQVKLPTTPTTRLTPEQLYWRSFKSLLLLSSPSNTPITHISQPLAPTSSSSAAAIQPPDIFTVTTGARVQIYSIRTRKLLKTITRFDDNTRCSDVRFDGRVLVAGDETGAVQVFDINSRSILRTWKEHKQPTWVAKFSPSSATDLLTASDDRTVRLWDLPSETSVRSFAGHSDYVRSGTFMPGAQSSNLVISGSYDQTVRLWDTRAEGRAVMTFKMPAPIESVLPMPLGTTVLTSADNQIAVLDVVAGKPLHMISSHQKTVTCLSVASQGSRVVSGSLDGHMKVFETTGWNVVGGTKYPSPILSLGVISSGPQREDKHIAVGMQSGVLSIRTRLSGEQKAREREREREMKALLEGKLEEHDREVAKKNRLKGKGQGWEKRLRGMDFAGDGIDIVIDPDQGGKKKRKRESAWENDLRKGRYSSSLDKVLEGGDKITIITLLTALRHRSALRTALSNRDETSLQPILKWVYKAIPDPRLVDLTVEVSMNILDIYSGNLGQSVHIDNMVRKLHRRVQEEVDRAQQAWQTRGMLDMLKV</sequence>
<feature type="domain" description="U3 small nucleolar RNA-associated protein 15 C-terminal" evidence="8">
    <location>
        <begin position="394"/>
        <end position="541"/>
    </location>
</feature>
<dbReference type="InterPro" id="IPR001680">
    <property type="entry name" value="WD40_rpt"/>
</dbReference>
<name>A0A022VSU9_TRIRU</name>
<dbReference type="PANTHER" id="PTHR19924">
    <property type="entry name" value="UTP15 U3 SMALL NUCLEOLAR RNA-ASSOCIATED PROTEIN 15 FAMILY MEMBER"/>
    <property type="match status" value="1"/>
</dbReference>
<dbReference type="SMART" id="SM00320">
    <property type="entry name" value="WD40"/>
    <property type="match status" value="5"/>
</dbReference>
<keyword evidence="7" id="KW-0175">Coiled coil</keyword>
<dbReference type="Pfam" id="PF00400">
    <property type="entry name" value="WD40"/>
    <property type="match status" value="3"/>
</dbReference>
<dbReference type="Proteomes" id="UP000023758">
    <property type="component" value="Unassembled WGS sequence"/>
</dbReference>
<dbReference type="PANTHER" id="PTHR19924:SF26">
    <property type="entry name" value="U3 SMALL NUCLEOLAR RNA-ASSOCIATED PROTEIN 15 HOMOLOG"/>
    <property type="match status" value="1"/>
</dbReference>
<organism evidence="9">
    <name type="scientific">Trichophyton rubrum CBS 288.86</name>
    <dbReference type="NCBI Taxonomy" id="1215330"/>
    <lineage>
        <taxon>Eukaryota</taxon>
        <taxon>Fungi</taxon>
        <taxon>Dikarya</taxon>
        <taxon>Ascomycota</taxon>
        <taxon>Pezizomycotina</taxon>
        <taxon>Eurotiomycetes</taxon>
        <taxon>Eurotiomycetidae</taxon>
        <taxon>Onygenales</taxon>
        <taxon>Arthrodermataceae</taxon>
        <taxon>Trichophyton</taxon>
    </lineage>
</organism>
<dbReference type="GO" id="GO:0006364">
    <property type="term" value="P:rRNA processing"/>
    <property type="evidence" value="ECO:0007669"/>
    <property type="project" value="UniProtKB-KW"/>
</dbReference>
<evidence type="ECO:0000256" key="4">
    <source>
        <dbReference type="ARBA" id="ARBA00022737"/>
    </source>
</evidence>